<evidence type="ECO:0000259" key="1">
    <source>
        <dbReference type="Pfam" id="PF20114"/>
    </source>
</evidence>
<dbReference type="RefSeq" id="WP_011293179.1">
    <property type="nucleotide sequence ID" value="NZ_AOSG01000083.1"/>
</dbReference>
<protein>
    <recommendedName>
        <fullName evidence="1">DUF6504 domain-containing protein</fullName>
    </recommendedName>
</protein>
<gene>
    <name evidence="2" type="ORF">TM51_14175</name>
</gene>
<reference evidence="2 3" key="1">
    <citation type="journal article" date="2013" name="Genome Announc.">
        <title>Draft Genome Sequence of the Lignocellulose Decomposer Thermobifida fusca Strain TM51.</title>
        <authorList>
            <person name="Toth A."/>
            <person name="Barna T."/>
            <person name="Nagy I."/>
            <person name="Horvath B."/>
            <person name="Nagy I."/>
            <person name="Tancsics A."/>
            <person name="Kriszt B."/>
            <person name="Baka E."/>
            <person name="Fekete C."/>
            <person name="Kukolya J."/>
        </authorList>
    </citation>
    <scope>NUCLEOTIDE SEQUENCE [LARGE SCALE GENOMIC DNA]</scope>
    <source>
        <strain evidence="2 3">TM51</strain>
    </source>
</reference>
<evidence type="ECO:0000313" key="2">
    <source>
        <dbReference type="EMBL" id="EOR70219.1"/>
    </source>
</evidence>
<proteinExistence type="predicted"/>
<dbReference type="Pfam" id="PF20114">
    <property type="entry name" value="DUF6504"/>
    <property type="match status" value="1"/>
</dbReference>
<feature type="domain" description="DUF6504" evidence="1">
    <location>
        <begin position="6"/>
        <end position="74"/>
    </location>
</feature>
<comment type="caution">
    <text evidence="2">The sequence shown here is derived from an EMBL/GenBank/DDBJ whole genome shotgun (WGS) entry which is preliminary data.</text>
</comment>
<dbReference type="AlphaFoldDB" id="A0A9P2WPM1"/>
<name>A0A9P2WPM1_THEFU</name>
<dbReference type="InterPro" id="IPR045443">
    <property type="entry name" value="DUF6504"/>
</dbReference>
<accession>A0A9P2WPM1</accession>
<dbReference type="Proteomes" id="UP000014184">
    <property type="component" value="Unassembled WGS sequence"/>
</dbReference>
<keyword evidence="3" id="KW-1185">Reference proteome</keyword>
<dbReference type="EMBL" id="AOSG01000083">
    <property type="protein sequence ID" value="EOR70219.1"/>
    <property type="molecule type" value="Genomic_DNA"/>
</dbReference>
<sequence length="83" mass="9558">MSLYNEQIDVRSTTNDAPVLFSWRGTLYRVRRVIGTWHGTSSEAASEVRLVRVAAESDHGHRGIADIVLDTATNHWTMRRLWY</sequence>
<organism evidence="2 3">
    <name type="scientific">Thermobifida fusca TM51</name>
    <dbReference type="NCBI Taxonomy" id="1169414"/>
    <lineage>
        <taxon>Bacteria</taxon>
        <taxon>Bacillati</taxon>
        <taxon>Actinomycetota</taxon>
        <taxon>Actinomycetes</taxon>
        <taxon>Streptosporangiales</taxon>
        <taxon>Nocardiopsidaceae</taxon>
        <taxon>Thermobifida</taxon>
    </lineage>
</organism>
<evidence type="ECO:0000313" key="3">
    <source>
        <dbReference type="Proteomes" id="UP000014184"/>
    </source>
</evidence>